<dbReference type="InterPro" id="IPR009057">
    <property type="entry name" value="Homeodomain-like_sf"/>
</dbReference>
<evidence type="ECO:0000256" key="3">
    <source>
        <dbReference type="ARBA" id="ARBA00023163"/>
    </source>
</evidence>
<keyword evidence="3" id="KW-0804">Transcription</keyword>
<accession>A0A1Y6IMR7</accession>
<evidence type="ECO:0000256" key="4">
    <source>
        <dbReference type="PROSITE-ProRule" id="PRU00335"/>
    </source>
</evidence>
<dbReference type="PRINTS" id="PR00455">
    <property type="entry name" value="HTHTETR"/>
</dbReference>
<gene>
    <name evidence="7" type="primary">yxaF</name>
    <name evidence="6" type="ORF">SBX37_15515</name>
    <name evidence="7" type="ORF">VIM7927_00154</name>
</gene>
<sequence length="184" mass="21371">MVSDKRQLLLDESLRLFYEKGIHAVGINEILKETGVAKKTLYRYFPSKDDLVLETLKYRDQRFLIWLEQALRGSVSNEELVSRLFRALTEWFDDRVPELSHFRGCFFINTSAEFPDTGGEISRYCKAHKESVRQLIGRLLPVPDENLLDMLCILKEGAIVSAFVNQDKTAAERCLPIIIRWMRS</sequence>
<name>A0A1Y6IMR7_9VIBR</name>
<dbReference type="PANTHER" id="PTHR47506:SF1">
    <property type="entry name" value="HTH-TYPE TRANSCRIPTIONAL REGULATOR YJDC"/>
    <property type="match status" value="1"/>
</dbReference>
<evidence type="ECO:0000313" key="8">
    <source>
        <dbReference type="Proteomes" id="UP000196125"/>
    </source>
</evidence>
<dbReference type="PANTHER" id="PTHR47506">
    <property type="entry name" value="TRANSCRIPTIONAL REGULATORY PROTEIN"/>
    <property type="match status" value="1"/>
</dbReference>
<dbReference type="Proteomes" id="UP001283366">
    <property type="component" value="Unassembled WGS sequence"/>
</dbReference>
<dbReference type="InterPro" id="IPR001647">
    <property type="entry name" value="HTH_TetR"/>
</dbReference>
<dbReference type="PROSITE" id="PS50977">
    <property type="entry name" value="HTH_TETR_2"/>
    <property type="match status" value="1"/>
</dbReference>
<evidence type="ECO:0000313" key="7">
    <source>
        <dbReference type="EMBL" id="SMR98938.1"/>
    </source>
</evidence>
<dbReference type="InterPro" id="IPR036271">
    <property type="entry name" value="Tet_transcr_reg_TetR-rel_C_sf"/>
</dbReference>
<feature type="domain" description="HTH tetR-type" evidence="5">
    <location>
        <begin position="3"/>
        <end position="63"/>
    </location>
</feature>
<feature type="DNA-binding region" description="H-T-H motif" evidence="4">
    <location>
        <begin position="26"/>
        <end position="45"/>
    </location>
</feature>
<keyword evidence="9" id="KW-1185">Reference proteome</keyword>
<organism evidence="7 8">
    <name type="scientific">Vibrio mangrovi</name>
    <dbReference type="NCBI Taxonomy" id="474394"/>
    <lineage>
        <taxon>Bacteria</taxon>
        <taxon>Pseudomonadati</taxon>
        <taxon>Pseudomonadota</taxon>
        <taxon>Gammaproteobacteria</taxon>
        <taxon>Vibrionales</taxon>
        <taxon>Vibrionaceae</taxon>
        <taxon>Vibrio</taxon>
    </lineage>
</organism>
<dbReference type="Pfam" id="PF00440">
    <property type="entry name" value="TetR_N"/>
    <property type="match status" value="1"/>
</dbReference>
<dbReference type="EMBL" id="JAWRCO010000001">
    <property type="protein sequence ID" value="MDW6004263.1"/>
    <property type="molecule type" value="Genomic_DNA"/>
</dbReference>
<reference evidence="6 9" key="2">
    <citation type="submission" date="2023-11" db="EMBL/GenBank/DDBJ databases">
        <title>Plant-associative lifestyle of Vibrio porteresiae and its evolutionary dynamics.</title>
        <authorList>
            <person name="Rameshkumar N."/>
            <person name="Kirti K."/>
        </authorList>
    </citation>
    <scope>NUCLEOTIDE SEQUENCE [LARGE SCALE GENOMIC DNA]</scope>
    <source>
        <strain evidence="6 9">MSSRF38</strain>
    </source>
</reference>
<protein>
    <submittedName>
        <fullName evidence="7">Putative HTH-type transcriptional regulator YxaF</fullName>
    </submittedName>
    <submittedName>
        <fullName evidence="6">TetR/AcrR family transcriptional regulator</fullName>
    </submittedName>
</protein>
<dbReference type="SUPFAM" id="SSF48498">
    <property type="entry name" value="Tetracyclin repressor-like, C-terminal domain"/>
    <property type="match status" value="1"/>
</dbReference>
<dbReference type="GO" id="GO:0003677">
    <property type="term" value="F:DNA binding"/>
    <property type="evidence" value="ECO:0007669"/>
    <property type="project" value="UniProtKB-UniRule"/>
</dbReference>
<keyword evidence="1" id="KW-0805">Transcription regulation</keyword>
<dbReference type="RefSeq" id="WP_315972450.1">
    <property type="nucleotide sequence ID" value="NZ_AP024883.1"/>
</dbReference>
<evidence type="ECO:0000259" key="5">
    <source>
        <dbReference type="PROSITE" id="PS50977"/>
    </source>
</evidence>
<dbReference type="Proteomes" id="UP000196125">
    <property type="component" value="Unassembled WGS sequence"/>
</dbReference>
<dbReference type="EMBL" id="FXXI01000001">
    <property type="protein sequence ID" value="SMR98938.1"/>
    <property type="molecule type" value="Genomic_DNA"/>
</dbReference>
<dbReference type="AlphaFoldDB" id="A0A1Y6IMR7"/>
<keyword evidence="2 4" id="KW-0238">DNA-binding</keyword>
<evidence type="ECO:0000256" key="1">
    <source>
        <dbReference type="ARBA" id="ARBA00023015"/>
    </source>
</evidence>
<dbReference type="SUPFAM" id="SSF46689">
    <property type="entry name" value="Homeodomain-like"/>
    <property type="match status" value="1"/>
</dbReference>
<reference evidence="7 8" key="1">
    <citation type="submission" date="2017-05" db="EMBL/GenBank/DDBJ databases">
        <authorList>
            <person name="Song R."/>
            <person name="Chenine A.L."/>
            <person name="Ruprecht R.M."/>
        </authorList>
    </citation>
    <scope>NUCLEOTIDE SEQUENCE [LARGE SCALE GENOMIC DNA]</scope>
    <source>
        <strain evidence="7 8">CECT 7927</strain>
    </source>
</reference>
<dbReference type="Gene3D" id="1.10.357.10">
    <property type="entry name" value="Tetracycline Repressor, domain 2"/>
    <property type="match status" value="1"/>
</dbReference>
<proteinExistence type="predicted"/>
<evidence type="ECO:0000313" key="6">
    <source>
        <dbReference type="EMBL" id="MDW6004263.1"/>
    </source>
</evidence>
<evidence type="ECO:0000313" key="9">
    <source>
        <dbReference type="Proteomes" id="UP001283366"/>
    </source>
</evidence>
<evidence type="ECO:0000256" key="2">
    <source>
        <dbReference type="ARBA" id="ARBA00023125"/>
    </source>
</evidence>